<dbReference type="Proteomes" id="UP000054995">
    <property type="component" value="Unassembled WGS sequence"/>
</dbReference>
<sequence length="65" mass="7294">MFGAKASTCLDVMIKSFDIIDISHLNEEMFQIITSADNVIQKPICINFVHVNELVNENQVQIGTI</sequence>
<name>A0A0V1F8G8_TRIPS</name>
<reference evidence="1 2" key="1">
    <citation type="submission" date="2015-01" db="EMBL/GenBank/DDBJ databases">
        <title>Evolution of Trichinella species and genotypes.</title>
        <authorList>
            <person name="Korhonen P.K."/>
            <person name="Edoardo P."/>
            <person name="Giuseppe L.R."/>
            <person name="Gasser R.B."/>
        </authorList>
    </citation>
    <scope>NUCLEOTIDE SEQUENCE [LARGE SCALE GENOMIC DNA]</scope>
    <source>
        <strain evidence="1">ISS470</strain>
    </source>
</reference>
<dbReference type="AlphaFoldDB" id="A0A0V1F8G8"/>
<evidence type="ECO:0000313" key="2">
    <source>
        <dbReference type="Proteomes" id="UP000054995"/>
    </source>
</evidence>
<protein>
    <submittedName>
        <fullName evidence="1">Uncharacterized protein</fullName>
    </submittedName>
</protein>
<organism evidence="1 2">
    <name type="scientific">Trichinella pseudospiralis</name>
    <name type="common">Parasitic roundworm</name>
    <dbReference type="NCBI Taxonomy" id="6337"/>
    <lineage>
        <taxon>Eukaryota</taxon>
        <taxon>Metazoa</taxon>
        <taxon>Ecdysozoa</taxon>
        <taxon>Nematoda</taxon>
        <taxon>Enoplea</taxon>
        <taxon>Dorylaimia</taxon>
        <taxon>Trichinellida</taxon>
        <taxon>Trichinellidae</taxon>
        <taxon>Trichinella</taxon>
    </lineage>
</organism>
<accession>A0A0V1F8G8</accession>
<proteinExistence type="predicted"/>
<gene>
    <name evidence="1" type="ORF">T4D_10490</name>
</gene>
<evidence type="ECO:0000313" key="1">
    <source>
        <dbReference type="EMBL" id="KRY82454.1"/>
    </source>
</evidence>
<dbReference type="EMBL" id="JYDT01000174">
    <property type="protein sequence ID" value="KRY82454.1"/>
    <property type="molecule type" value="Genomic_DNA"/>
</dbReference>
<comment type="caution">
    <text evidence="1">The sequence shown here is derived from an EMBL/GenBank/DDBJ whole genome shotgun (WGS) entry which is preliminary data.</text>
</comment>
<keyword evidence="2" id="KW-1185">Reference proteome</keyword>